<dbReference type="Pfam" id="PF00494">
    <property type="entry name" value="SQS_PSY"/>
    <property type="match status" value="1"/>
</dbReference>
<organism evidence="1 2">
    <name type="scientific">Micavibrio aeruginosavorus</name>
    <dbReference type="NCBI Taxonomy" id="349221"/>
    <lineage>
        <taxon>Bacteria</taxon>
        <taxon>Pseudomonadati</taxon>
        <taxon>Bdellovibrionota</taxon>
        <taxon>Bdellovibrionia</taxon>
        <taxon>Bdellovibrionales</taxon>
        <taxon>Pseudobdellovibrionaceae</taxon>
        <taxon>Micavibrio</taxon>
    </lineage>
</organism>
<dbReference type="SUPFAM" id="SSF48576">
    <property type="entry name" value="Terpenoid synthases"/>
    <property type="match status" value="1"/>
</dbReference>
<dbReference type="Gene3D" id="1.10.600.10">
    <property type="entry name" value="Farnesyl Diphosphate Synthase"/>
    <property type="match status" value="1"/>
</dbReference>
<gene>
    <name evidence="1" type="ORF">DI626_00150</name>
</gene>
<proteinExistence type="predicted"/>
<protein>
    <submittedName>
        <fullName evidence="1">Phytoene/squalene synthetase</fullName>
    </submittedName>
</protein>
<dbReference type="EMBL" id="QFNK01000001">
    <property type="protein sequence ID" value="PZO89110.1"/>
    <property type="molecule type" value="Genomic_DNA"/>
</dbReference>
<sequence>MTASFIVDELKAVDYDRYLLGFFVPRAVREGVWALYLLNHEIARTRSMVTDTNLGLIRLQWWRDEIARLYDGRGCGQIPVLSTLAPYVERYGLKQDYFDQIIYAREFDLEDRPPSNEEGLCNYARFLGEPLNRLALQMIGGNVDDGEVIDISRNFELMKLIRGVPFMLSEGRFYLPQNWVDSKGLSVDKLVNNNEKSAIVDMVERASSLVVPYRKPENRFLCVQQKMTDIWLKKLRKNGFDVFNSHNHVNPKFFGLRLLFSPRG</sequence>
<comment type="caution">
    <text evidence="1">The sequence shown here is derived from an EMBL/GenBank/DDBJ whole genome shotgun (WGS) entry which is preliminary data.</text>
</comment>
<reference evidence="1 2" key="1">
    <citation type="submission" date="2017-08" db="EMBL/GenBank/DDBJ databases">
        <title>Infants hospitalized years apart are colonized by the same room-sourced microbial strains.</title>
        <authorList>
            <person name="Brooks B."/>
            <person name="Olm M.R."/>
            <person name="Firek B.A."/>
            <person name="Baker R."/>
            <person name="Thomas B.C."/>
            <person name="Morowitz M.J."/>
            <person name="Banfield J.F."/>
        </authorList>
    </citation>
    <scope>NUCLEOTIDE SEQUENCE [LARGE SCALE GENOMIC DNA]</scope>
    <source>
        <strain evidence="1">S2_018_000_R2_104</strain>
    </source>
</reference>
<accession>A0A2W5A3D5</accession>
<dbReference type="InterPro" id="IPR008949">
    <property type="entry name" value="Isoprenoid_synthase_dom_sf"/>
</dbReference>
<dbReference type="AlphaFoldDB" id="A0A2W5A3D5"/>
<evidence type="ECO:0000313" key="1">
    <source>
        <dbReference type="EMBL" id="PZO89110.1"/>
    </source>
</evidence>
<dbReference type="Proteomes" id="UP000249557">
    <property type="component" value="Unassembled WGS sequence"/>
</dbReference>
<dbReference type="InterPro" id="IPR002060">
    <property type="entry name" value="Squ/phyt_synthse"/>
</dbReference>
<name>A0A2W5A3D5_9BACT</name>
<evidence type="ECO:0000313" key="2">
    <source>
        <dbReference type="Proteomes" id="UP000249557"/>
    </source>
</evidence>